<dbReference type="FunFam" id="3.50.30.30:FF:000005">
    <property type="entry name" value="subtilisin-like protease SBT1.5"/>
    <property type="match status" value="1"/>
</dbReference>
<dbReference type="InterPro" id="IPR034197">
    <property type="entry name" value="Peptidases_S8_3"/>
</dbReference>
<feature type="signal peptide" evidence="14">
    <location>
        <begin position="1"/>
        <end position="22"/>
    </location>
</feature>
<feature type="domain" description="Inhibitor I9" evidence="17">
    <location>
        <begin position="27"/>
        <end position="101"/>
    </location>
</feature>
<evidence type="ECO:0000313" key="19">
    <source>
        <dbReference type="EMBL" id="EXB58282.1"/>
    </source>
</evidence>
<dbReference type="GO" id="GO:0004252">
    <property type="term" value="F:serine-type endopeptidase activity"/>
    <property type="evidence" value="ECO:0007669"/>
    <property type="project" value="UniProtKB-UniRule"/>
</dbReference>
<sequence>MKKSSTISFFLFLLLIPLLASCSEKQVYIVYFGEHSGEKALQEIEDDHHSYLMSVKETEEEAKSSLLYSYKRSINGFAALLTPEQASKLSELGEVVSVSRSDPNKYSTHTTRSWEFSGLEEGEGHGNHFFKMGGDLLPKAGYGKDIIIGVLDSGVWPESKSFRDKGMGPVPKSWKGICQTGTAFNSSHCNRKIIGARYYLKGFEKQFGPLNTTEDYPSPRDKDGHGTHTASTVAGRTVPNVAAIGGFAHGTASGGAPLARLAIYKVCWALPGKPKVAGNVCLMEDMLAAIDDAIADGVHVISISIGTSSPVNYTDDGIAIGALHATKKNIVVSCSAGNSGPTPGTLSNPAPWIITVGASSVDREFIAPVVLGNGKRVEGQTVTPSKLNPKKMYPLAYATDLAEPGVLRDNASLCLPDSLSPKKTKGKIVLCMRGNNSRVGKGLVVKSAGGVGFILANTRANGAEIPCDPHLLPATAVTYKNAMRILEYINSTKWPRANILPGMTVLHTKPAPFMAAFTSRGPNVIEPNILKPDITAPGLNILAAWTEEDSPTKLPNDPRIVKYNLVSGTSMACPHVAATAALLKAIHPTWSSAAIRSAIMTTAIQKNNLGLPFNEEDGNLANSFSYGSGHFRPAKVADPGLVYDASYTDYLLYLCSIGVKVVDSSFSCPVKPPTAMDLNYPSLAISKLNGTVTVKRTVTNVGQPKSTYFFSSTPPSRVSVKAKPSILFFNHVGQKKSFTITVEATSEKPVTSKNDEKEEEYAFGWYSWTDGPHNVRSPIAVSLA</sequence>
<dbReference type="OrthoDB" id="206201at2759"/>
<dbReference type="AlphaFoldDB" id="W9RLB7"/>
<reference evidence="20" key="1">
    <citation type="submission" date="2013-01" db="EMBL/GenBank/DDBJ databases">
        <title>Draft Genome Sequence of a Mulberry Tree, Morus notabilis C.K. Schneid.</title>
        <authorList>
            <person name="He N."/>
            <person name="Zhao S."/>
        </authorList>
    </citation>
    <scope>NUCLEOTIDE SEQUENCE</scope>
</reference>
<keyword evidence="7 14" id="KW-0732">Signal</keyword>
<accession>W9RLB7</accession>
<dbReference type="GO" id="GO:0006508">
    <property type="term" value="P:proteolysis"/>
    <property type="evidence" value="ECO:0007669"/>
    <property type="project" value="UniProtKB-KW"/>
</dbReference>
<dbReference type="PROSITE" id="PS51892">
    <property type="entry name" value="SUBTILASE"/>
    <property type="match status" value="1"/>
</dbReference>
<dbReference type="InterPro" id="IPR037045">
    <property type="entry name" value="S8pro/Inhibitor_I9_sf"/>
</dbReference>
<evidence type="ECO:0000259" key="18">
    <source>
        <dbReference type="Pfam" id="PF17766"/>
    </source>
</evidence>
<evidence type="ECO:0000256" key="2">
    <source>
        <dbReference type="ARBA" id="ARBA00004271"/>
    </source>
</evidence>
<evidence type="ECO:0000256" key="10">
    <source>
        <dbReference type="ARBA" id="ARBA00023180"/>
    </source>
</evidence>
<evidence type="ECO:0000256" key="3">
    <source>
        <dbReference type="ARBA" id="ARBA00011073"/>
    </source>
</evidence>
<dbReference type="GO" id="GO:0048046">
    <property type="term" value="C:apoplast"/>
    <property type="evidence" value="ECO:0007669"/>
    <property type="project" value="UniProtKB-SubCell"/>
</dbReference>
<evidence type="ECO:0000313" key="20">
    <source>
        <dbReference type="Proteomes" id="UP000030645"/>
    </source>
</evidence>
<dbReference type="SUPFAM" id="SSF52025">
    <property type="entry name" value="PA domain"/>
    <property type="match status" value="1"/>
</dbReference>
<evidence type="ECO:0000256" key="14">
    <source>
        <dbReference type="SAM" id="SignalP"/>
    </source>
</evidence>
<dbReference type="PROSITE" id="PS51257">
    <property type="entry name" value="PROKAR_LIPOPROTEIN"/>
    <property type="match status" value="1"/>
</dbReference>
<evidence type="ECO:0000256" key="12">
    <source>
        <dbReference type="PROSITE-ProRule" id="PRU01240"/>
    </source>
</evidence>
<feature type="active site" description="Charge relay system" evidence="11 12">
    <location>
        <position position="225"/>
    </location>
</feature>
<dbReference type="CDD" id="cd04852">
    <property type="entry name" value="Peptidases_S8_3"/>
    <property type="match status" value="1"/>
</dbReference>
<dbReference type="GO" id="GO:0009609">
    <property type="term" value="P:response to symbiotic bacterium"/>
    <property type="evidence" value="ECO:0007669"/>
    <property type="project" value="UniProtKB-ARBA"/>
</dbReference>
<evidence type="ECO:0000256" key="6">
    <source>
        <dbReference type="ARBA" id="ARBA00022670"/>
    </source>
</evidence>
<keyword evidence="4" id="KW-0052">Apoplast</keyword>
<dbReference type="InterPro" id="IPR023828">
    <property type="entry name" value="Peptidase_S8_Ser-AS"/>
</dbReference>
<dbReference type="Proteomes" id="UP000030645">
    <property type="component" value="Unassembled WGS sequence"/>
</dbReference>
<dbReference type="InterPro" id="IPR000209">
    <property type="entry name" value="Peptidase_S8/S53_dom"/>
</dbReference>
<keyword evidence="10" id="KW-0325">Glycoprotein</keyword>
<dbReference type="FunFam" id="3.30.70.80:FF:000002">
    <property type="entry name" value="Subtilisin-like protease SBT5.3"/>
    <property type="match status" value="1"/>
</dbReference>
<feature type="region of interest" description="Disordered" evidence="13">
    <location>
        <begin position="211"/>
        <end position="232"/>
    </location>
</feature>
<dbReference type="Pfam" id="PF00082">
    <property type="entry name" value="Peptidase_S8"/>
    <property type="match status" value="1"/>
</dbReference>
<dbReference type="InterPro" id="IPR010259">
    <property type="entry name" value="S8pro/Inhibitor_I9"/>
</dbReference>
<organism evidence="19 20">
    <name type="scientific">Morus notabilis</name>
    <dbReference type="NCBI Taxonomy" id="981085"/>
    <lineage>
        <taxon>Eukaryota</taxon>
        <taxon>Viridiplantae</taxon>
        <taxon>Streptophyta</taxon>
        <taxon>Embryophyta</taxon>
        <taxon>Tracheophyta</taxon>
        <taxon>Spermatophyta</taxon>
        <taxon>Magnoliopsida</taxon>
        <taxon>eudicotyledons</taxon>
        <taxon>Gunneridae</taxon>
        <taxon>Pentapetalae</taxon>
        <taxon>rosids</taxon>
        <taxon>fabids</taxon>
        <taxon>Rosales</taxon>
        <taxon>Moraceae</taxon>
        <taxon>Moreae</taxon>
        <taxon>Morus</taxon>
    </lineage>
</organism>
<feature type="chain" id="PRO_5004929695" evidence="14">
    <location>
        <begin position="23"/>
        <end position="784"/>
    </location>
</feature>
<dbReference type="CDD" id="cd02120">
    <property type="entry name" value="PA_subtilisin_like"/>
    <property type="match status" value="1"/>
</dbReference>
<dbReference type="Gene3D" id="2.60.40.2310">
    <property type="match status" value="1"/>
</dbReference>
<protein>
    <submittedName>
        <fullName evidence="19">Subtilisin-like protease</fullName>
    </submittedName>
</protein>
<dbReference type="EMBL" id="KE344357">
    <property type="protein sequence ID" value="EXB58282.1"/>
    <property type="molecule type" value="Genomic_DNA"/>
</dbReference>
<evidence type="ECO:0000259" key="16">
    <source>
        <dbReference type="Pfam" id="PF02225"/>
    </source>
</evidence>
<dbReference type="InterPro" id="IPR041469">
    <property type="entry name" value="Subtilisin-like_FN3"/>
</dbReference>
<feature type="active site" description="Charge relay system" evidence="11 12">
    <location>
        <position position="570"/>
    </location>
</feature>
<dbReference type="eggNOG" id="ENOG502QRC5">
    <property type="taxonomic scope" value="Eukaryota"/>
</dbReference>
<dbReference type="InterPro" id="IPR045051">
    <property type="entry name" value="SBT"/>
</dbReference>
<evidence type="ECO:0000256" key="5">
    <source>
        <dbReference type="ARBA" id="ARBA00022525"/>
    </source>
</evidence>
<dbReference type="PRINTS" id="PR00723">
    <property type="entry name" value="SUBTILISIN"/>
</dbReference>
<comment type="function">
    <text evidence="1">Required for arbuscular mycorrhiza (AM) development during AM symbiosis with AM fungi (e.g. Glomeromycota intraradices).</text>
</comment>
<dbReference type="InterPro" id="IPR046450">
    <property type="entry name" value="PA_dom_sf"/>
</dbReference>
<evidence type="ECO:0000256" key="8">
    <source>
        <dbReference type="ARBA" id="ARBA00022801"/>
    </source>
</evidence>
<dbReference type="KEGG" id="mnt:21398702"/>
<dbReference type="Gene3D" id="3.50.30.30">
    <property type="match status" value="1"/>
</dbReference>
<feature type="domain" description="PA" evidence="16">
    <location>
        <begin position="404"/>
        <end position="484"/>
    </location>
</feature>
<dbReference type="GO" id="GO:0009610">
    <property type="term" value="P:response to symbiotic fungus"/>
    <property type="evidence" value="ECO:0007669"/>
    <property type="project" value="UniProtKB-ARBA"/>
</dbReference>
<keyword evidence="20" id="KW-1185">Reference proteome</keyword>
<feature type="active site" description="Charge relay system" evidence="11 12">
    <location>
        <position position="152"/>
    </location>
</feature>
<keyword evidence="6 12" id="KW-0645">Protease</keyword>
<keyword evidence="9 12" id="KW-0720">Serine protease</keyword>
<evidence type="ECO:0000259" key="17">
    <source>
        <dbReference type="Pfam" id="PF05922"/>
    </source>
</evidence>
<dbReference type="Pfam" id="PF17766">
    <property type="entry name" value="fn3_6"/>
    <property type="match status" value="1"/>
</dbReference>
<dbReference type="PANTHER" id="PTHR10795">
    <property type="entry name" value="PROPROTEIN CONVERTASE SUBTILISIN/KEXIN"/>
    <property type="match status" value="1"/>
</dbReference>
<evidence type="ECO:0000256" key="7">
    <source>
        <dbReference type="ARBA" id="ARBA00022729"/>
    </source>
</evidence>
<dbReference type="Pfam" id="PF05922">
    <property type="entry name" value="Inhibitor_I9"/>
    <property type="match status" value="1"/>
</dbReference>
<gene>
    <name evidence="19" type="ORF">L484_015616</name>
</gene>
<dbReference type="Gene3D" id="3.40.50.200">
    <property type="entry name" value="Peptidase S8/S53 domain"/>
    <property type="match status" value="1"/>
</dbReference>
<evidence type="ECO:0000256" key="1">
    <source>
        <dbReference type="ARBA" id="ARBA00002076"/>
    </source>
</evidence>
<evidence type="ECO:0000256" key="13">
    <source>
        <dbReference type="SAM" id="MobiDB-lite"/>
    </source>
</evidence>
<dbReference type="SUPFAM" id="SSF52743">
    <property type="entry name" value="Subtilisin-like"/>
    <property type="match status" value="1"/>
</dbReference>
<dbReference type="Pfam" id="PF02225">
    <property type="entry name" value="PA"/>
    <property type="match status" value="1"/>
</dbReference>
<evidence type="ECO:0000256" key="4">
    <source>
        <dbReference type="ARBA" id="ARBA00022523"/>
    </source>
</evidence>
<dbReference type="InterPro" id="IPR036852">
    <property type="entry name" value="Peptidase_S8/S53_dom_sf"/>
</dbReference>
<evidence type="ECO:0000256" key="11">
    <source>
        <dbReference type="PIRSR" id="PIRSR615500-1"/>
    </source>
</evidence>
<keyword evidence="8 12" id="KW-0378">Hydrolase</keyword>
<feature type="compositionally biased region" description="Basic and acidic residues" evidence="13">
    <location>
        <begin position="217"/>
        <end position="226"/>
    </location>
</feature>
<dbReference type="PROSITE" id="PS00138">
    <property type="entry name" value="SUBTILASE_SER"/>
    <property type="match status" value="1"/>
</dbReference>
<dbReference type="InterPro" id="IPR003137">
    <property type="entry name" value="PA_domain"/>
</dbReference>
<feature type="domain" description="Peptidase S8/S53" evidence="15">
    <location>
        <begin position="143"/>
        <end position="628"/>
    </location>
</feature>
<feature type="domain" description="Subtilisin-like protease fibronectin type-III" evidence="18">
    <location>
        <begin position="677"/>
        <end position="781"/>
    </location>
</feature>
<evidence type="ECO:0000256" key="9">
    <source>
        <dbReference type="ARBA" id="ARBA00022825"/>
    </source>
</evidence>
<comment type="similarity">
    <text evidence="3 12">Belongs to the peptidase S8 family.</text>
</comment>
<evidence type="ECO:0000259" key="15">
    <source>
        <dbReference type="Pfam" id="PF00082"/>
    </source>
</evidence>
<name>W9RLB7_9ROSA</name>
<comment type="subcellular location">
    <subcellularLocation>
        <location evidence="2">Secreted</location>
        <location evidence="2">Extracellular space</location>
        <location evidence="2">Apoplast</location>
    </subcellularLocation>
</comment>
<dbReference type="FunFam" id="3.40.50.200:FF:000006">
    <property type="entry name" value="Subtilisin-like protease SBT1.5"/>
    <property type="match status" value="1"/>
</dbReference>
<keyword evidence="5" id="KW-0964">Secreted</keyword>
<proteinExistence type="inferred from homology"/>
<dbReference type="Gene3D" id="3.30.70.80">
    <property type="entry name" value="Peptidase S8 propeptide/proteinase inhibitor I9"/>
    <property type="match status" value="1"/>
</dbReference>
<dbReference type="InterPro" id="IPR015500">
    <property type="entry name" value="Peptidase_S8_subtilisin-rel"/>
</dbReference>